<feature type="domain" description="PH" evidence="1">
    <location>
        <begin position="1"/>
        <end position="20"/>
    </location>
</feature>
<reference evidence="2" key="2">
    <citation type="journal article" date="2021" name="PeerJ">
        <title>Extensive microbial diversity within the chicken gut microbiome revealed by metagenomics and culture.</title>
        <authorList>
            <person name="Gilroy R."/>
            <person name="Ravi A."/>
            <person name="Getino M."/>
            <person name="Pursley I."/>
            <person name="Horton D.L."/>
            <person name="Alikhan N.F."/>
            <person name="Baker D."/>
            <person name="Gharbi K."/>
            <person name="Hall N."/>
            <person name="Watson M."/>
            <person name="Adriaenssens E.M."/>
            <person name="Foster-Nyarko E."/>
            <person name="Jarju S."/>
            <person name="Secka A."/>
            <person name="Antonio M."/>
            <person name="Oren A."/>
            <person name="Chaudhuri R.R."/>
            <person name="La Ragione R."/>
            <person name="Hildebrand F."/>
            <person name="Pallen M.J."/>
        </authorList>
    </citation>
    <scope>NUCLEOTIDE SEQUENCE</scope>
    <source>
        <strain evidence="2">ChiGjej1B1-24693</strain>
    </source>
</reference>
<dbReference type="EMBL" id="DVLP01000034">
    <property type="protein sequence ID" value="HIT74160.1"/>
    <property type="molecule type" value="Genomic_DNA"/>
</dbReference>
<evidence type="ECO:0000313" key="2">
    <source>
        <dbReference type="EMBL" id="HIT74160.1"/>
    </source>
</evidence>
<protein>
    <recommendedName>
        <fullName evidence="1">PH domain-containing protein</fullName>
    </recommendedName>
</protein>
<dbReference type="Proteomes" id="UP000886842">
    <property type="component" value="Unassembled WGS sequence"/>
</dbReference>
<evidence type="ECO:0000313" key="3">
    <source>
        <dbReference type="Proteomes" id="UP000886842"/>
    </source>
</evidence>
<dbReference type="Pfam" id="PF20058">
    <property type="entry name" value="DUF6457"/>
    <property type="match status" value="1"/>
</dbReference>
<organism evidence="2 3">
    <name type="scientific">Candidatus Avipropionibacterium avicola</name>
    <dbReference type="NCBI Taxonomy" id="2840701"/>
    <lineage>
        <taxon>Bacteria</taxon>
        <taxon>Bacillati</taxon>
        <taxon>Actinomycetota</taxon>
        <taxon>Actinomycetes</taxon>
        <taxon>Propionibacteriales</taxon>
        <taxon>Propionibacteriaceae</taxon>
        <taxon>Propionibacteriaceae incertae sedis</taxon>
        <taxon>Candidatus Avipropionibacterium</taxon>
    </lineage>
</organism>
<evidence type="ECO:0000259" key="1">
    <source>
        <dbReference type="PROSITE" id="PS50003"/>
    </source>
</evidence>
<dbReference type="PROSITE" id="PS50003">
    <property type="entry name" value="PH_DOMAIN"/>
    <property type="match status" value="1"/>
</dbReference>
<dbReference type="InterPro" id="IPR001849">
    <property type="entry name" value="PH_domain"/>
</dbReference>
<reference evidence="2" key="1">
    <citation type="submission" date="2020-10" db="EMBL/GenBank/DDBJ databases">
        <authorList>
            <person name="Gilroy R."/>
        </authorList>
    </citation>
    <scope>NUCLEOTIDE SEQUENCE</scope>
    <source>
        <strain evidence="2">ChiGjej1B1-24693</strain>
    </source>
</reference>
<proteinExistence type="predicted"/>
<comment type="caution">
    <text evidence="2">The sequence shown here is derived from an EMBL/GenBank/DDBJ whole genome shotgun (WGS) entry which is preliminary data.</text>
</comment>
<gene>
    <name evidence="2" type="ORF">IAA98_01070</name>
</gene>
<name>A0A9D1KL23_9ACTN</name>
<dbReference type="InterPro" id="IPR045598">
    <property type="entry name" value="DUF6457"/>
</dbReference>
<dbReference type="AlphaFoldDB" id="A0A9D1KL23"/>
<sequence length="78" mass="8420">MTDMADDLDEWVRAVTRALQLDPAEVPVDLLLDLTRDAAHGVMRPAGPLTTFMVGLAVARGASVDDAVATVRSEIDQW</sequence>
<accession>A0A9D1KL23</accession>